<dbReference type="AlphaFoldDB" id="A0A6N8J9N8"/>
<gene>
    <name evidence="2" type="ORF">GO495_14680</name>
</gene>
<protein>
    <submittedName>
        <fullName evidence="2">Uncharacterized protein</fullName>
    </submittedName>
</protein>
<name>A0A6N8J9N8_9BACT</name>
<dbReference type="RefSeq" id="WP_157300453.1">
    <property type="nucleotide sequence ID" value="NZ_BAAAZB010000006.1"/>
</dbReference>
<sequence>MPVNYIKQQQLFFDRVRKDSSITSQHQVLYIHLFLQWNKQHFNPHIKLNREEIMAASGIGSTDTYYTCLKYLSTAGYLIYPDRKKGCVKMLESYKEAVNTDTGTKDNPDTGTSKSQDSGQSGNLKENEVPDSGQPFINNKTVVNNVNRTNTNYTPSPEEVRIFFELRKFTPDEAIIFREHFEKKDWKTNGKPIQNWKGMAITFVTALRNNKKDNDNNGSTTDFDTP</sequence>
<evidence type="ECO:0000313" key="3">
    <source>
        <dbReference type="Proteomes" id="UP000468388"/>
    </source>
</evidence>
<organism evidence="2 3">
    <name type="scientific">Chitinophaga oryziterrae</name>
    <dbReference type="NCBI Taxonomy" id="1031224"/>
    <lineage>
        <taxon>Bacteria</taxon>
        <taxon>Pseudomonadati</taxon>
        <taxon>Bacteroidota</taxon>
        <taxon>Chitinophagia</taxon>
        <taxon>Chitinophagales</taxon>
        <taxon>Chitinophagaceae</taxon>
        <taxon>Chitinophaga</taxon>
    </lineage>
</organism>
<accession>A0A6N8J9N8</accession>
<keyword evidence="3" id="KW-1185">Reference proteome</keyword>
<comment type="caution">
    <text evidence="2">The sequence shown here is derived from an EMBL/GenBank/DDBJ whole genome shotgun (WGS) entry which is preliminary data.</text>
</comment>
<evidence type="ECO:0000256" key="1">
    <source>
        <dbReference type="SAM" id="MobiDB-lite"/>
    </source>
</evidence>
<reference evidence="2 3" key="1">
    <citation type="submission" date="2019-12" db="EMBL/GenBank/DDBJ databases">
        <title>The draft genomic sequence of strain Chitinophaga oryziterrae JCM 16595.</title>
        <authorList>
            <person name="Zhang X."/>
        </authorList>
    </citation>
    <scope>NUCLEOTIDE SEQUENCE [LARGE SCALE GENOMIC DNA]</scope>
    <source>
        <strain evidence="2 3">JCM 16595</strain>
    </source>
</reference>
<proteinExistence type="predicted"/>
<evidence type="ECO:0000313" key="2">
    <source>
        <dbReference type="EMBL" id="MVT41833.1"/>
    </source>
</evidence>
<dbReference type="EMBL" id="WRXO01000003">
    <property type="protein sequence ID" value="MVT41833.1"/>
    <property type="molecule type" value="Genomic_DNA"/>
</dbReference>
<feature type="compositionally biased region" description="Polar residues" evidence="1">
    <location>
        <begin position="109"/>
        <end position="124"/>
    </location>
</feature>
<feature type="region of interest" description="Disordered" evidence="1">
    <location>
        <begin position="98"/>
        <end position="142"/>
    </location>
</feature>
<dbReference type="Proteomes" id="UP000468388">
    <property type="component" value="Unassembled WGS sequence"/>
</dbReference>
<dbReference type="OrthoDB" id="1442826at2"/>